<protein>
    <submittedName>
        <fullName evidence="1">SEC-C domain-containing protein</fullName>
    </submittedName>
</protein>
<evidence type="ECO:0000313" key="2">
    <source>
        <dbReference type="Proteomes" id="UP001597145"/>
    </source>
</evidence>
<dbReference type="EMBL" id="JBHUCP010000018">
    <property type="protein sequence ID" value="MFD1532527.1"/>
    <property type="molecule type" value="Genomic_DNA"/>
</dbReference>
<comment type="caution">
    <text evidence="1">The sequence shown here is derived from an EMBL/GenBank/DDBJ whole genome shotgun (WGS) entry which is preliminary data.</text>
</comment>
<evidence type="ECO:0000313" key="1">
    <source>
        <dbReference type="EMBL" id="MFD1532527.1"/>
    </source>
</evidence>
<sequence>MDRSRQRVLYGRGAPEPLAESTEEARYEAAWTAYCDVARERVAVPAEEMVRLVAVRLGLDPDDPGSGQLVEEVESDLIGDLAAPVTILVPDVVVHAPALTDGIVLTHRLSAAELADEHLDLDTDLAGFLRYPEPHVAAGTMHVDEADEDEPARWGGPQGWLAGLPAGALLAVRATQDGAVTMSVLETEPSAAPELVAALRAIYEAELDDHGLPVPAETLVLGLQHRDRTTFAEPRPPFTELAVAAGLLRRGDEFAHDELVWTRAEESDRAFRLVTRVGTVEQGEAALRAFALLADPRDPAALREALGLMEDPEVLASVVEELLREPDDDGERLAAALVLADRLIAAAGRSPREAVARWVAAAAAERAGRVLDAESHLRAAALAAEGWPLVEDRLAWYESDRGDAAAAVARWLAIELPDDDPDVAAARPHAGAGGPEPGRNEPCWCGSGRKYKQCHVGRPARAPLPDRAEWLYRKAVTYLERRGGAAATELVRWADALDAVEVDDPEAVDAALSEGGWFAMFLAERGPLLPVDEAELAASWSAVRRSVYEVEGIRFGEGATLRDLRSGDRVDVRLPAGERPGMGELVLARALPDGSGSTHLLVGAIVVPRGTERDLLEQLDAT</sequence>
<organism evidence="1 2">
    <name type="scientific">Pseudonocardia aurantiaca</name>
    <dbReference type="NCBI Taxonomy" id="75290"/>
    <lineage>
        <taxon>Bacteria</taxon>
        <taxon>Bacillati</taxon>
        <taxon>Actinomycetota</taxon>
        <taxon>Actinomycetes</taxon>
        <taxon>Pseudonocardiales</taxon>
        <taxon>Pseudonocardiaceae</taxon>
        <taxon>Pseudonocardia</taxon>
    </lineage>
</organism>
<dbReference type="RefSeq" id="WP_343986254.1">
    <property type="nucleotide sequence ID" value="NZ_BAAAJG010000027.1"/>
</dbReference>
<reference evidence="2" key="1">
    <citation type="journal article" date="2019" name="Int. J. Syst. Evol. Microbiol.">
        <title>The Global Catalogue of Microorganisms (GCM) 10K type strain sequencing project: providing services to taxonomists for standard genome sequencing and annotation.</title>
        <authorList>
            <consortium name="The Broad Institute Genomics Platform"/>
            <consortium name="The Broad Institute Genome Sequencing Center for Infectious Disease"/>
            <person name="Wu L."/>
            <person name="Ma J."/>
        </authorList>
    </citation>
    <scope>NUCLEOTIDE SEQUENCE [LARGE SCALE GENOMIC DNA]</scope>
    <source>
        <strain evidence="2">JCM 12165</strain>
    </source>
</reference>
<name>A0ABW4FQL2_9PSEU</name>
<dbReference type="InterPro" id="IPR004027">
    <property type="entry name" value="SEC_C_motif"/>
</dbReference>
<dbReference type="Gene3D" id="3.10.450.50">
    <property type="match status" value="1"/>
</dbReference>
<dbReference type="Proteomes" id="UP001597145">
    <property type="component" value="Unassembled WGS sequence"/>
</dbReference>
<keyword evidence="2" id="KW-1185">Reference proteome</keyword>
<dbReference type="SUPFAM" id="SSF103642">
    <property type="entry name" value="Sec-C motif"/>
    <property type="match status" value="1"/>
</dbReference>
<accession>A0ABW4FQL2</accession>
<proteinExistence type="predicted"/>
<dbReference type="Pfam" id="PF02810">
    <property type="entry name" value="SEC-C"/>
    <property type="match status" value="1"/>
</dbReference>
<gene>
    <name evidence="1" type="ORF">ACFSCY_24175</name>
</gene>